<dbReference type="GO" id="GO:0005576">
    <property type="term" value="C:extracellular region"/>
    <property type="evidence" value="ECO:0007669"/>
    <property type="project" value="UniProtKB-SubCell"/>
</dbReference>
<dbReference type="Pfam" id="PF01522">
    <property type="entry name" value="Polysacc_deac_1"/>
    <property type="match status" value="1"/>
</dbReference>
<dbReference type="SUPFAM" id="SSF88713">
    <property type="entry name" value="Glycoside hydrolase/deacetylase"/>
    <property type="match status" value="1"/>
</dbReference>
<evidence type="ECO:0000313" key="5">
    <source>
        <dbReference type="Proteomes" id="UP000616724"/>
    </source>
</evidence>
<protein>
    <recommendedName>
        <fullName evidence="3">NodB homology domain-containing protein</fullName>
    </recommendedName>
</protein>
<keyword evidence="5" id="KW-1185">Reference proteome</keyword>
<organism evidence="4 5">
    <name type="scientific">Planobispora longispora</name>
    <dbReference type="NCBI Taxonomy" id="28887"/>
    <lineage>
        <taxon>Bacteria</taxon>
        <taxon>Bacillati</taxon>
        <taxon>Actinomycetota</taxon>
        <taxon>Actinomycetes</taxon>
        <taxon>Streptosporangiales</taxon>
        <taxon>Streptosporangiaceae</taxon>
        <taxon>Planobispora</taxon>
    </lineage>
</organism>
<evidence type="ECO:0000256" key="2">
    <source>
        <dbReference type="ARBA" id="ARBA00022729"/>
    </source>
</evidence>
<evidence type="ECO:0000313" key="4">
    <source>
        <dbReference type="EMBL" id="GIH76231.1"/>
    </source>
</evidence>
<dbReference type="GO" id="GO:0005975">
    <property type="term" value="P:carbohydrate metabolic process"/>
    <property type="evidence" value="ECO:0007669"/>
    <property type="project" value="InterPro"/>
</dbReference>
<keyword evidence="2" id="KW-0732">Signal</keyword>
<feature type="domain" description="NodB homology" evidence="3">
    <location>
        <begin position="61"/>
        <end position="306"/>
    </location>
</feature>
<comment type="caution">
    <text evidence="4">The sequence shown here is derived from an EMBL/GenBank/DDBJ whole genome shotgun (WGS) entry which is preliminary data.</text>
</comment>
<dbReference type="PANTHER" id="PTHR34216">
    <property type="match status" value="1"/>
</dbReference>
<comment type="subcellular location">
    <subcellularLocation>
        <location evidence="1">Secreted</location>
    </subcellularLocation>
</comment>
<evidence type="ECO:0000256" key="1">
    <source>
        <dbReference type="ARBA" id="ARBA00004613"/>
    </source>
</evidence>
<dbReference type="CDD" id="cd10918">
    <property type="entry name" value="CE4_NodB_like_5s_6s"/>
    <property type="match status" value="1"/>
</dbReference>
<dbReference type="EMBL" id="BOOH01000019">
    <property type="protein sequence ID" value="GIH76231.1"/>
    <property type="molecule type" value="Genomic_DNA"/>
</dbReference>
<dbReference type="GO" id="GO:0016810">
    <property type="term" value="F:hydrolase activity, acting on carbon-nitrogen (but not peptide) bonds"/>
    <property type="evidence" value="ECO:0007669"/>
    <property type="project" value="InterPro"/>
</dbReference>
<dbReference type="Proteomes" id="UP000616724">
    <property type="component" value="Unassembled WGS sequence"/>
</dbReference>
<dbReference type="InterPro" id="IPR051398">
    <property type="entry name" value="Polysacch_Deacetylase"/>
</dbReference>
<dbReference type="AlphaFoldDB" id="A0A8J3W5V6"/>
<proteinExistence type="predicted"/>
<name>A0A8J3W5V6_9ACTN</name>
<evidence type="ECO:0000259" key="3">
    <source>
        <dbReference type="PROSITE" id="PS51677"/>
    </source>
</evidence>
<dbReference type="InterPro" id="IPR011330">
    <property type="entry name" value="Glyco_hydro/deAcase_b/a-brl"/>
</dbReference>
<dbReference type="RefSeq" id="WP_203890834.1">
    <property type="nucleotide sequence ID" value="NZ_BOOH01000019.1"/>
</dbReference>
<dbReference type="PANTHER" id="PTHR34216:SF3">
    <property type="entry name" value="POLY-BETA-1,6-N-ACETYL-D-GLUCOSAMINE N-DEACETYLASE"/>
    <property type="match status" value="1"/>
</dbReference>
<dbReference type="Gene3D" id="3.20.20.370">
    <property type="entry name" value="Glycoside hydrolase/deacetylase"/>
    <property type="match status" value="1"/>
</dbReference>
<dbReference type="InterPro" id="IPR002509">
    <property type="entry name" value="NODB_dom"/>
</dbReference>
<accession>A0A8J3W5V6</accession>
<reference evidence="4 5" key="1">
    <citation type="submission" date="2021-01" db="EMBL/GenBank/DDBJ databases">
        <title>Whole genome shotgun sequence of Planobispora longispora NBRC 13918.</title>
        <authorList>
            <person name="Komaki H."/>
            <person name="Tamura T."/>
        </authorList>
    </citation>
    <scope>NUCLEOTIDE SEQUENCE [LARGE SCALE GENOMIC DNA]</scope>
    <source>
        <strain evidence="4 5">NBRC 13918</strain>
    </source>
</reference>
<sequence length="306" mass="33897">MTSRLTIFGWHNVESTWCFPVSGSGVAGLEGQLRRLRRMANVVPLEWALDALRAGEPLPPRAVALCWDDGYRDNLELAVPVLEKLELPGTFFLVPGLLSGDDRAWWEIAGWAFARSGRETVEWRGETYPTRGAAGRAAYGRASDRLRVMTAAERAAALEELVDRLAPEGAPEDGRLFLDWEGAREMVRRGFSVGSHTMRHVTLAQETPEDQTEDLRRSREILQRELDVPIRTVAYPFGQADAVSRDTEDAAVKAGYAHGLTTEFGWNGGTTPGTHGRRIMLDPDRGFVATGLSRVTGRLRRLRTAG</sequence>
<dbReference type="PROSITE" id="PS51677">
    <property type="entry name" value="NODB"/>
    <property type="match status" value="1"/>
</dbReference>
<gene>
    <name evidence="4" type="ORF">Plo01_26600</name>
</gene>